<dbReference type="Proteomes" id="UP000323164">
    <property type="component" value="Unassembled WGS sequence"/>
</dbReference>
<dbReference type="SUPFAM" id="SSF74653">
    <property type="entry name" value="TolA/TonB C-terminal domain"/>
    <property type="match status" value="1"/>
</dbReference>
<sequence>DQLTAARTGSAAQEAANSDAAASGAGADSGLLGRYAAALQEAIRDKWVRPDNIPAGAVCKLVIRQLPGGEVIDAQVSSPCVYDEAGRRSIEAAVLKAQPLPYAGFEKVFKREITLNFRAP</sequence>
<gene>
    <name evidence="2" type="ORF">FW784_06975</name>
</gene>
<evidence type="ECO:0000313" key="3">
    <source>
        <dbReference type="Proteomes" id="UP000323164"/>
    </source>
</evidence>
<reference evidence="2 3" key="1">
    <citation type="submission" date="2019-08" db="EMBL/GenBank/DDBJ databases">
        <title>Draft genome sequence of Lysobacter sp. UKS-15.</title>
        <authorList>
            <person name="Im W.-T."/>
        </authorList>
    </citation>
    <scope>NUCLEOTIDE SEQUENCE [LARGE SCALE GENOMIC DNA]</scope>
    <source>
        <strain evidence="2 3">UKS-15</strain>
    </source>
</reference>
<dbReference type="RefSeq" id="WP_149352637.1">
    <property type="nucleotide sequence ID" value="NZ_VTRV01000057.1"/>
</dbReference>
<dbReference type="Pfam" id="PF13103">
    <property type="entry name" value="TonB_2"/>
    <property type="match status" value="1"/>
</dbReference>
<dbReference type="OrthoDB" id="5948502at2"/>
<proteinExistence type="predicted"/>
<dbReference type="EMBL" id="VTRV01000057">
    <property type="protein sequence ID" value="TZF90004.1"/>
    <property type="molecule type" value="Genomic_DNA"/>
</dbReference>
<evidence type="ECO:0000256" key="1">
    <source>
        <dbReference type="SAM" id="MobiDB-lite"/>
    </source>
</evidence>
<feature type="region of interest" description="Disordered" evidence="1">
    <location>
        <begin position="1"/>
        <end position="25"/>
    </location>
</feature>
<comment type="caution">
    <text evidence="2">The sequence shown here is derived from an EMBL/GenBank/DDBJ whole genome shotgun (WGS) entry which is preliminary data.</text>
</comment>
<accession>A0A5D8ZBD9</accession>
<feature type="non-terminal residue" evidence="2">
    <location>
        <position position="1"/>
    </location>
</feature>
<dbReference type="Gene3D" id="3.30.1150.10">
    <property type="match status" value="1"/>
</dbReference>
<evidence type="ECO:0000313" key="2">
    <source>
        <dbReference type="EMBL" id="TZF90004.1"/>
    </source>
</evidence>
<dbReference type="AlphaFoldDB" id="A0A5D8ZBD9"/>
<organism evidence="2 3">
    <name type="scientific">Cognatilysobacter lacus</name>
    <dbReference type="NCBI Taxonomy" id="1643323"/>
    <lineage>
        <taxon>Bacteria</taxon>
        <taxon>Pseudomonadati</taxon>
        <taxon>Pseudomonadota</taxon>
        <taxon>Gammaproteobacteria</taxon>
        <taxon>Lysobacterales</taxon>
        <taxon>Lysobacteraceae</taxon>
        <taxon>Cognatilysobacter</taxon>
    </lineage>
</organism>
<protein>
    <submittedName>
        <fullName evidence="2">TonB C-terminal domain-containing protein</fullName>
    </submittedName>
</protein>
<name>A0A5D8ZBD9_9GAMM</name>
<feature type="compositionally biased region" description="Low complexity" evidence="1">
    <location>
        <begin position="9"/>
        <end position="25"/>
    </location>
</feature>
<keyword evidence="3" id="KW-1185">Reference proteome</keyword>